<keyword evidence="4" id="KW-1185">Reference proteome</keyword>
<protein>
    <submittedName>
        <fullName evidence="5">Uncharacterized protein LOC104766628 isoform X1</fullName>
    </submittedName>
</protein>
<dbReference type="GeneID" id="104766628"/>
<feature type="compositionally biased region" description="Acidic residues" evidence="1">
    <location>
        <begin position="110"/>
        <end position="123"/>
    </location>
</feature>
<proteinExistence type="predicted"/>
<evidence type="ECO:0000256" key="2">
    <source>
        <dbReference type="SAM" id="Phobius"/>
    </source>
</evidence>
<dbReference type="RefSeq" id="XP_010488846.1">
    <property type="nucleotide sequence ID" value="XM_010490544.2"/>
</dbReference>
<evidence type="ECO:0000256" key="1">
    <source>
        <dbReference type="SAM" id="MobiDB-lite"/>
    </source>
</evidence>
<dbReference type="InterPro" id="IPR004332">
    <property type="entry name" value="Transposase_MuDR"/>
</dbReference>
<organism evidence="4 5">
    <name type="scientific">Camelina sativa</name>
    <name type="common">False flax</name>
    <name type="synonym">Myagrum sativum</name>
    <dbReference type="NCBI Taxonomy" id="90675"/>
    <lineage>
        <taxon>Eukaryota</taxon>
        <taxon>Viridiplantae</taxon>
        <taxon>Streptophyta</taxon>
        <taxon>Embryophyta</taxon>
        <taxon>Tracheophyta</taxon>
        <taxon>Spermatophyta</taxon>
        <taxon>Magnoliopsida</taxon>
        <taxon>eudicotyledons</taxon>
        <taxon>Gunneridae</taxon>
        <taxon>Pentapetalae</taxon>
        <taxon>rosids</taxon>
        <taxon>malvids</taxon>
        <taxon>Brassicales</taxon>
        <taxon>Brassicaceae</taxon>
        <taxon>Camelineae</taxon>
        <taxon>Camelina</taxon>
    </lineage>
</organism>
<feature type="domain" description="Transposase MuDR plant" evidence="3">
    <location>
        <begin position="148"/>
        <end position="204"/>
    </location>
</feature>
<keyword evidence="2" id="KW-0472">Membrane</keyword>
<reference evidence="4" key="1">
    <citation type="journal article" date="2014" name="Nat. Commun.">
        <title>The emerging biofuel crop Camelina sativa retains a highly undifferentiated hexaploid genome structure.</title>
        <authorList>
            <person name="Kagale S."/>
            <person name="Koh C."/>
            <person name="Nixon J."/>
            <person name="Bollina V."/>
            <person name="Clarke W.E."/>
            <person name="Tuteja R."/>
            <person name="Spillane C."/>
            <person name="Robinson S.J."/>
            <person name="Links M.G."/>
            <person name="Clarke C."/>
            <person name="Higgins E.E."/>
            <person name="Huebert T."/>
            <person name="Sharpe A.G."/>
            <person name="Parkin I.A."/>
        </authorList>
    </citation>
    <scope>NUCLEOTIDE SEQUENCE [LARGE SCALE GENOMIC DNA]</scope>
    <source>
        <strain evidence="4">cv. DH55</strain>
    </source>
</reference>
<feature type="transmembrane region" description="Helical" evidence="2">
    <location>
        <begin position="238"/>
        <end position="256"/>
    </location>
</feature>
<evidence type="ECO:0000313" key="5">
    <source>
        <dbReference type="RefSeq" id="XP_010488846.1"/>
    </source>
</evidence>
<feature type="compositionally biased region" description="Acidic residues" evidence="1">
    <location>
        <begin position="132"/>
        <end position="143"/>
    </location>
</feature>
<dbReference type="Pfam" id="PF03108">
    <property type="entry name" value="DBD_Tnp_Mut"/>
    <property type="match status" value="1"/>
</dbReference>
<gene>
    <name evidence="5" type="primary">LOC104766628</name>
</gene>
<evidence type="ECO:0000259" key="3">
    <source>
        <dbReference type="Pfam" id="PF03108"/>
    </source>
</evidence>
<keyword evidence="2" id="KW-1133">Transmembrane helix</keyword>
<evidence type="ECO:0000313" key="4">
    <source>
        <dbReference type="Proteomes" id="UP000694864"/>
    </source>
</evidence>
<name>A0ABM0XP94_CAMSA</name>
<keyword evidence="2" id="KW-0812">Transmembrane</keyword>
<accession>A0ABM0XP94</accession>
<dbReference type="Proteomes" id="UP000694864">
    <property type="component" value="Chromosome 19"/>
</dbReference>
<sequence length="257" mass="29378">MGRTLFFRLHVGGYWAADGSYNGGETRCLSLDFEYPSLAMLTDMVSSTGYAENMSKFSYFPSGVVGQNRKDLCSDRDVGEMITCTHELESMNLYVVRADDPYLDDVLVGEGEEEEEERSDGEQTDFYRDDYVESDDSDDDGEQPDFYVDQEFVSKEKCKEAIEKYAVKAKVNIHFKRSERKKIEGVCVQAGCNWRIYASITSRSNKMVVKSYKGTHSCYPSGIVDLYIMTSTCHMKSLFFWIFFVASCLLLMFHSIL</sequence>
<feature type="region of interest" description="Disordered" evidence="1">
    <location>
        <begin position="110"/>
        <end position="143"/>
    </location>
</feature>
<reference evidence="5" key="2">
    <citation type="submission" date="2025-08" db="UniProtKB">
        <authorList>
            <consortium name="RefSeq"/>
        </authorList>
    </citation>
    <scope>IDENTIFICATION</scope>
    <source>
        <tissue evidence="5">Leaf</tissue>
    </source>
</reference>